<keyword evidence="6" id="KW-0677">Repeat</keyword>
<evidence type="ECO:0000256" key="10">
    <source>
        <dbReference type="ARBA" id="ARBA00023170"/>
    </source>
</evidence>
<dbReference type="InterPro" id="IPR001368">
    <property type="entry name" value="TNFR/NGFR_Cys_rich_reg"/>
</dbReference>
<dbReference type="SMART" id="SM00208">
    <property type="entry name" value="TNFR"/>
    <property type="match status" value="3"/>
</dbReference>
<evidence type="ECO:0000256" key="3">
    <source>
        <dbReference type="ARBA" id="ARBA00022581"/>
    </source>
</evidence>
<keyword evidence="4 13" id="KW-0812">Transmembrane</keyword>
<organism evidence="16 17">
    <name type="scientific">Cyprinus carpio</name>
    <name type="common">Common carp</name>
    <dbReference type="NCBI Taxonomy" id="7962"/>
    <lineage>
        <taxon>Eukaryota</taxon>
        <taxon>Metazoa</taxon>
        <taxon>Chordata</taxon>
        <taxon>Craniata</taxon>
        <taxon>Vertebrata</taxon>
        <taxon>Euteleostomi</taxon>
        <taxon>Actinopterygii</taxon>
        <taxon>Neopterygii</taxon>
        <taxon>Teleostei</taxon>
        <taxon>Ostariophysi</taxon>
        <taxon>Cypriniformes</taxon>
        <taxon>Cyprinidae</taxon>
        <taxon>Cyprininae</taxon>
        <taxon>Cyprinus</taxon>
    </lineage>
</organism>
<dbReference type="FunFam" id="2.10.50.10:FF:000007">
    <property type="entry name" value="TNF receptor superfamily member 14"/>
    <property type="match status" value="1"/>
</dbReference>
<dbReference type="GO" id="GO:0050830">
    <property type="term" value="P:defense response to Gram-positive bacterium"/>
    <property type="evidence" value="ECO:0007669"/>
    <property type="project" value="TreeGrafter"/>
</dbReference>
<evidence type="ECO:0000256" key="4">
    <source>
        <dbReference type="ARBA" id="ARBA00022692"/>
    </source>
</evidence>
<evidence type="ECO:0000256" key="11">
    <source>
        <dbReference type="ARBA" id="ARBA00023180"/>
    </source>
</evidence>
<evidence type="ECO:0000256" key="2">
    <source>
        <dbReference type="ARBA" id="ARBA00022553"/>
    </source>
</evidence>
<comment type="subcellular location">
    <subcellularLocation>
        <location evidence="1">Membrane</location>
        <topology evidence="1">Single-pass type I membrane protein</topology>
    </subcellularLocation>
</comment>
<dbReference type="Pfam" id="PF00020">
    <property type="entry name" value="TNFR_c6"/>
    <property type="match status" value="1"/>
</dbReference>
<keyword evidence="11" id="KW-0325">Glycoprotein</keyword>
<dbReference type="FunFam" id="2.10.50.10:FF:000065">
    <property type="entry name" value="TNF receptor superfamily member 14"/>
    <property type="match status" value="1"/>
</dbReference>
<feature type="domain" description="TNFR-Cys" evidence="15">
    <location>
        <begin position="60"/>
        <end position="102"/>
    </location>
</feature>
<reference evidence="16" key="1">
    <citation type="submission" date="2025-08" db="UniProtKB">
        <authorList>
            <consortium name="Ensembl"/>
        </authorList>
    </citation>
    <scope>IDENTIFICATION</scope>
</reference>
<dbReference type="GO" id="GO:0050829">
    <property type="term" value="P:defense response to Gram-negative bacterium"/>
    <property type="evidence" value="ECO:0007669"/>
    <property type="project" value="TreeGrafter"/>
</dbReference>
<dbReference type="Proteomes" id="UP000694700">
    <property type="component" value="Unplaced"/>
</dbReference>
<evidence type="ECO:0000256" key="12">
    <source>
        <dbReference type="PROSITE-ProRule" id="PRU00206"/>
    </source>
</evidence>
<evidence type="ECO:0000256" key="9">
    <source>
        <dbReference type="ARBA" id="ARBA00023157"/>
    </source>
</evidence>
<feature type="signal peptide" evidence="14">
    <location>
        <begin position="1"/>
        <end position="23"/>
    </location>
</feature>
<proteinExistence type="predicted"/>
<evidence type="ECO:0000313" key="16">
    <source>
        <dbReference type="Ensembl" id="ENSCCRP00015016672.1"/>
    </source>
</evidence>
<accession>A0A8C1T4X5</accession>
<dbReference type="GO" id="GO:2000406">
    <property type="term" value="P:positive regulation of T cell migration"/>
    <property type="evidence" value="ECO:0007669"/>
    <property type="project" value="TreeGrafter"/>
</dbReference>
<keyword evidence="3" id="KW-0945">Host-virus interaction</keyword>
<protein>
    <recommendedName>
        <fullName evidence="15">TNFR-Cys domain-containing protein</fullName>
    </recommendedName>
</protein>
<evidence type="ECO:0000256" key="7">
    <source>
        <dbReference type="ARBA" id="ARBA00022989"/>
    </source>
</evidence>
<evidence type="ECO:0000256" key="13">
    <source>
        <dbReference type="SAM" id="Phobius"/>
    </source>
</evidence>
<dbReference type="AlphaFoldDB" id="A0A8C1T4X5"/>
<keyword evidence="2" id="KW-0597">Phosphoprotein</keyword>
<dbReference type="FunFam" id="2.10.50.10:FF:000009">
    <property type="entry name" value="Tumor necrosis factor receptor superfamily member 14"/>
    <property type="match status" value="1"/>
</dbReference>
<evidence type="ECO:0000313" key="17">
    <source>
        <dbReference type="Proteomes" id="UP000694700"/>
    </source>
</evidence>
<dbReference type="GO" id="GO:0009897">
    <property type="term" value="C:external side of plasma membrane"/>
    <property type="evidence" value="ECO:0007669"/>
    <property type="project" value="TreeGrafter"/>
</dbReference>
<dbReference type="CDD" id="cd13405">
    <property type="entry name" value="TNFRSF14_teleost"/>
    <property type="match status" value="1"/>
</dbReference>
<dbReference type="GO" id="GO:0002720">
    <property type="term" value="P:positive regulation of cytokine production involved in immune response"/>
    <property type="evidence" value="ECO:0007669"/>
    <property type="project" value="TreeGrafter"/>
</dbReference>
<dbReference type="PROSITE" id="PS00652">
    <property type="entry name" value="TNFR_NGFR_1"/>
    <property type="match status" value="1"/>
</dbReference>
<evidence type="ECO:0000256" key="14">
    <source>
        <dbReference type="SAM" id="SignalP"/>
    </source>
</evidence>
<feature type="chain" id="PRO_5034909662" description="TNFR-Cys domain-containing protein" evidence="14">
    <location>
        <begin position="24"/>
        <end position="259"/>
    </location>
</feature>
<evidence type="ECO:0000256" key="8">
    <source>
        <dbReference type="ARBA" id="ARBA00023136"/>
    </source>
</evidence>
<keyword evidence="9 12" id="KW-1015">Disulfide bond</keyword>
<sequence length="259" mass="28569">MCIFYNLSKLLPLLFVNIVLCVAACNNAKYEINGECCPKCLQGKRVYKHCDDFMSTTCVSCLMMTYTDVPNGFIECLPCSVCDQSDGLRVKQECTLTSDTVCGPLSGYYCIDLLYNCKRAMKHSSCSPGQYINQTGTEFRDTVCDDCPAGSYSDGTFCKLHTNCASLDKTTIKEGTDTTDAECSDRPPSYLLTLILCVCGACLLLFIGIIVIIVKKKIKQNSGSYRVPTQDLAALQRQQENSFNNTSGQQQSHVIVIQT</sequence>
<feature type="disulfide bond" evidence="12">
    <location>
        <begin position="61"/>
        <end position="76"/>
    </location>
</feature>
<feature type="repeat" description="TNFR-Cys" evidence="12">
    <location>
        <begin position="60"/>
        <end position="102"/>
    </location>
</feature>
<dbReference type="Gene3D" id="2.10.50.10">
    <property type="entry name" value="Tumor Necrosis Factor Receptor, subunit A, domain 2"/>
    <property type="match status" value="3"/>
</dbReference>
<dbReference type="SUPFAM" id="SSF57586">
    <property type="entry name" value="TNF receptor-like"/>
    <property type="match status" value="3"/>
</dbReference>
<feature type="transmembrane region" description="Helical" evidence="13">
    <location>
        <begin position="190"/>
        <end position="214"/>
    </location>
</feature>
<dbReference type="PROSITE" id="PS50050">
    <property type="entry name" value="TNFR_NGFR_2"/>
    <property type="match status" value="1"/>
</dbReference>
<dbReference type="Ensembl" id="ENSCCRT00015017266.1">
    <property type="protein sequence ID" value="ENSCCRP00015016672.1"/>
    <property type="gene ID" value="ENSCCRG00015007361.1"/>
</dbReference>
<keyword evidence="10" id="KW-0675">Receptor</keyword>
<comment type="caution">
    <text evidence="12">Lacks conserved residue(s) required for the propagation of feature annotation.</text>
</comment>
<dbReference type="GO" id="GO:0046642">
    <property type="term" value="P:negative regulation of alpha-beta T cell proliferation"/>
    <property type="evidence" value="ECO:0007669"/>
    <property type="project" value="TreeGrafter"/>
</dbReference>
<keyword evidence="8 13" id="KW-0472">Membrane</keyword>
<evidence type="ECO:0000256" key="1">
    <source>
        <dbReference type="ARBA" id="ARBA00004479"/>
    </source>
</evidence>
<dbReference type="PANTHER" id="PTHR46838:SF1">
    <property type="entry name" value="TUMOR NECROSIS FACTOR RECEPTOR SUPERFAMILY MEMBER 14"/>
    <property type="match status" value="1"/>
</dbReference>
<keyword evidence="5 14" id="KW-0732">Signal</keyword>
<keyword evidence="7 13" id="KW-1133">Transmembrane helix</keyword>
<evidence type="ECO:0000259" key="15">
    <source>
        <dbReference type="PROSITE" id="PS50050"/>
    </source>
</evidence>
<evidence type="ECO:0000256" key="5">
    <source>
        <dbReference type="ARBA" id="ARBA00022729"/>
    </source>
</evidence>
<name>A0A8C1T4X5_CYPCA</name>
<evidence type="ECO:0000256" key="6">
    <source>
        <dbReference type="ARBA" id="ARBA00022737"/>
    </source>
</evidence>
<dbReference type="PANTHER" id="PTHR46838">
    <property type="entry name" value="TUMOR NECROSIS FACTOR RECEPTOR SUPERFAMILY MEMBER 14"/>
    <property type="match status" value="1"/>
</dbReference>